<dbReference type="CDD" id="cd04301">
    <property type="entry name" value="NAT_SF"/>
    <property type="match status" value="1"/>
</dbReference>
<protein>
    <submittedName>
        <fullName evidence="3">N-acetyltransferase</fullName>
    </submittedName>
</protein>
<dbReference type="InterPro" id="IPR031165">
    <property type="entry name" value="GNAT_YJDJ"/>
</dbReference>
<evidence type="ECO:0000259" key="1">
    <source>
        <dbReference type="PROSITE" id="PS51186"/>
    </source>
</evidence>
<comment type="caution">
    <text evidence="3">The sequence shown here is derived from an EMBL/GenBank/DDBJ whole genome shotgun (WGS) entry which is preliminary data.</text>
</comment>
<evidence type="ECO:0000259" key="2">
    <source>
        <dbReference type="PROSITE" id="PS51729"/>
    </source>
</evidence>
<dbReference type="Proteomes" id="UP001209318">
    <property type="component" value="Unassembled WGS sequence"/>
</dbReference>
<evidence type="ECO:0000313" key="4">
    <source>
        <dbReference type="Proteomes" id="UP001209318"/>
    </source>
</evidence>
<name>A0AAE3IV68_9BACI</name>
<sequence>MTEIKSGTNEFYVEDAGEVIARIEYSLGSNDTIVIKHTRVSEDHSGKGLGSQLVNKVAEYAKAQNKLIVPECSYAKKVLESKSEYQDVLAK</sequence>
<proteinExistence type="predicted"/>
<gene>
    <name evidence="3" type="ORF">OEV98_14785</name>
</gene>
<dbReference type="InterPro" id="IPR016181">
    <property type="entry name" value="Acyl_CoA_acyltransferase"/>
</dbReference>
<dbReference type="GO" id="GO:0016747">
    <property type="term" value="F:acyltransferase activity, transferring groups other than amino-acyl groups"/>
    <property type="evidence" value="ECO:0007669"/>
    <property type="project" value="InterPro"/>
</dbReference>
<accession>A0AAE3IV68</accession>
<dbReference type="AlphaFoldDB" id="A0AAE3IV68"/>
<reference evidence="3" key="1">
    <citation type="submission" date="2022-10" db="EMBL/GenBank/DDBJ databases">
        <title>Description of Fervidibacillus gen. nov. in the family Fervidibacillaceae fam. nov. with two species, Fervidibacillus albus sp. nov., and Fervidibacillus halotolerans sp. nov., isolated from tidal flat sediments.</title>
        <authorList>
            <person name="Kwon K.K."/>
            <person name="Yang S.-H."/>
        </authorList>
    </citation>
    <scope>NUCLEOTIDE SEQUENCE</scope>
    <source>
        <strain evidence="3">JCM 19140</strain>
    </source>
</reference>
<dbReference type="PROSITE" id="PS51186">
    <property type="entry name" value="GNAT"/>
    <property type="match status" value="1"/>
</dbReference>
<keyword evidence="4" id="KW-1185">Reference proteome</keyword>
<feature type="domain" description="N-acetyltransferase" evidence="2">
    <location>
        <begin position="3"/>
        <end position="90"/>
    </location>
</feature>
<dbReference type="Pfam" id="PF14542">
    <property type="entry name" value="Acetyltransf_CG"/>
    <property type="match status" value="1"/>
</dbReference>
<organism evidence="3 4">
    <name type="scientific">Perspicuibacillus lycopersici</name>
    <dbReference type="NCBI Taxonomy" id="1325689"/>
    <lineage>
        <taxon>Bacteria</taxon>
        <taxon>Bacillati</taxon>
        <taxon>Bacillota</taxon>
        <taxon>Bacilli</taxon>
        <taxon>Bacillales</taxon>
        <taxon>Bacillaceae</taxon>
        <taxon>Perspicuibacillus</taxon>
    </lineage>
</organism>
<dbReference type="PANTHER" id="PTHR31435:SF10">
    <property type="entry name" value="BSR4717 PROTEIN"/>
    <property type="match status" value="1"/>
</dbReference>
<dbReference type="SUPFAM" id="SSF55729">
    <property type="entry name" value="Acyl-CoA N-acyltransferases (Nat)"/>
    <property type="match status" value="1"/>
</dbReference>
<dbReference type="PANTHER" id="PTHR31435">
    <property type="entry name" value="PROTEIN NATD1"/>
    <property type="match status" value="1"/>
</dbReference>
<dbReference type="EMBL" id="JAOUSF010000005">
    <property type="protein sequence ID" value="MCU9614807.1"/>
    <property type="molecule type" value="Genomic_DNA"/>
</dbReference>
<dbReference type="Gene3D" id="3.40.630.30">
    <property type="match status" value="1"/>
</dbReference>
<evidence type="ECO:0000313" key="3">
    <source>
        <dbReference type="EMBL" id="MCU9614807.1"/>
    </source>
</evidence>
<dbReference type="InterPro" id="IPR045057">
    <property type="entry name" value="Gcn5-rel_NAT"/>
</dbReference>
<dbReference type="InterPro" id="IPR000182">
    <property type="entry name" value="GNAT_dom"/>
</dbReference>
<dbReference type="PROSITE" id="PS51729">
    <property type="entry name" value="GNAT_YJDJ"/>
    <property type="match status" value="1"/>
</dbReference>
<dbReference type="RefSeq" id="WP_263074128.1">
    <property type="nucleotide sequence ID" value="NZ_JAOUSF010000005.1"/>
</dbReference>
<feature type="domain" description="N-acetyltransferase" evidence="1">
    <location>
        <begin position="1"/>
        <end position="91"/>
    </location>
</feature>